<dbReference type="AlphaFoldDB" id="A0A8J3BBZ1"/>
<reference evidence="2" key="2">
    <citation type="submission" date="2020-09" db="EMBL/GenBank/DDBJ databases">
        <authorList>
            <person name="Sun Q."/>
            <person name="Ohkuma M."/>
        </authorList>
    </citation>
    <scope>NUCLEOTIDE SEQUENCE</scope>
    <source>
        <strain evidence="2">JCM 3090</strain>
    </source>
</reference>
<dbReference type="EMBL" id="BMQB01000015">
    <property type="protein sequence ID" value="GGK10627.1"/>
    <property type="molecule type" value="Genomic_DNA"/>
</dbReference>
<dbReference type="Proteomes" id="UP000649739">
    <property type="component" value="Unassembled WGS sequence"/>
</dbReference>
<proteinExistence type="predicted"/>
<reference evidence="2" key="1">
    <citation type="journal article" date="2014" name="Int. J. Syst. Evol. Microbiol.">
        <title>Complete genome sequence of Corynebacterium casei LMG S-19264T (=DSM 44701T), isolated from a smear-ripened cheese.</title>
        <authorList>
            <consortium name="US DOE Joint Genome Institute (JGI-PGF)"/>
            <person name="Walter F."/>
            <person name="Albersmeier A."/>
            <person name="Kalinowski J."/>
            <person name="Ruckert C."/>
        </authorList>
    </citation>
    <scope>NUCLEOTIDE SEQUENCE</scope>
    <source>
        <strain evidence="2">JCM 3090</strain>
    </source>
</reference>
<sequence length="159" mass="17621">MNRYGSITEVMALIRQEQPANAGGPITAADVVLEAAVEQIEAGLGMTAPPASSRRQPVLAADGWPRFCLDEVDLETSGQRAYRLAVEAARTHDLLDRAAAAQERTADLLADLLAELREANLARQLAEMREAIAQVDTLMVDVYEAVRPRRRWWWPWGAR</sequence>
<accession>A0A8J3BBZ1</accession>
<evidence type="ECO:0000256" key="1">
    <source>
        <dbReference type="SAM" id="Coils"/>
    </source>
</evidence>
<name>A0A8J3BBZ1_9ACTN</name>
<organism evidence="2 3">
    <name type="scientific">Pilimelia anulata</name>
    <dbReference type="NCBI Taxonomy" id="53371"/>
    <lineage>
        <taxon>Bacteria</taxon>
        <taxon>Bacillati</taxon>
        <taxon>Actinomycetota</taxon>
        <taxon>Actinomycetes</taxon>
        <taxon>Micromonosporales</taxon>
        <taxon>Micromonosporaceae</taxon>
        <taxon>Pilimelia</taxon>
    </lineage>
</organism>
<dbReference type="RefSeq" id="WP_189172292.1">
    <property type="nucleotide sequence ID" value="NZ_BMQB01000015.1"/>
</dbReference>
<gene>
    <name evidence="2" type="ORF">GCM10010123_45790</name>
</gene>
<protein>
    <submittedName>
        <fullName evidence="2">Uncharacterized protein</fullName>
    </submittedName>
</protein>
<evidence type="ECO:0000313" key="3">
    <source>
        <dbReference type="Proteomes" id="UP000649739"/>
    </source>
</evidence>
<feature type="coiled-coil region" evidence="1">
    <location>
        <begin position="99"/>
        <end position="129"/>
    </location>
</feature>
<keyword evidence="3" id="KW-1185">Reference proteome</keyword>
<keyword evidence="1" id="KW-0175">Coiled coil</keyword>
<evidence type="ECO:0000313" key="2">
    <source>
        <dbReference type="EMBL" id="GGK10627.1"/>
    </source>
</evidence>
<comment type="caution">
    <text evidence="2">The sequence shown here is derived from an EMBL/GenBank/DDBJ whole genome shotgun (WGS) entry which is preliminary data.</text>
</comment>